<feature type="region of interest" description="Disordered" evidence="1">
    <location>
        <begin position="19"/>
        <end position="49"/>
    </location>
</feature>
<feature type="region of interest" description="Disordered" evidence="1">
    <location>
        <begin position="424"/>
        <end position="629"/>
    </location>
</feature>
<feature type="region of interest" description="Disordered" evidence="1">
    <location>
        <begin position="117"/>
        <end position="136"/>
    </location>
</feature>
<feature type="compositionally biased region" description="Basic residues" evidence="1">
    <location>
        <begin position="611"/>
        <end position="621"/>
    </location>
</feature>
<feature type="compositionally biased region" description="Low complexity" evidence="1">
    <location>
        <begin position="559"/>
        <end position="571"/>
    </location>
</feature>
<feature type="compositionally biased region" description="Low complexity" evidence="1">
    <location>
        <begin position="439"/>
        <end position="449"/>
    </location>
</feature>
<comment type="caution">
    <text evidence="2">The sequence shown here is derived from an EMBL/GenBank/DDBJ whole genome shotgun (WGS) entry which is preliminary data.</text>
</comment>
<reference evidence="2" key="1">
    <citation type="submission" date="2021-10" db="EMBL/GenBank/DDBJ databases">
        <title>De novo Genome Assembly of Clathrus columnatus (Basidiomycota, Fungi) Using Illumina and Nanopore Sequence Data.</title>
        <authorList>
            <person name="Ogiso-Tanaka E."/>
            <person name="Itagaki H."/>
            <person name="Hosoya T."/>
            <person name="Hosaka K."/>
        </authorList>
    </citation>
    <scope>NUCLEOTIDE SEQUENCE</scope>
    <source>
        <strain evidence="2">MO-923</strain>
    </source>
</reference>
<protein>
    <submittedName>
        <fullName evidence="2">Uncharacterized protein</fullName>
    </submittedName>
</protein>
<evidence type="ECO:0000313" key="2">
    <source>
        <dbReference type="EMBL" id="GJJ10087.1"/>
    </source>
</evidence>
<evidence type="ECO:0000256" key="1">
    <source>
        <dbReference type="SAM" id="MobiDB-lite"/>
    </source>
</evidence>
<dbReference type="EMBL" id="BPWL01000005">
    <property type="protein sequence ID" value="GJJ10087.1"/>
    <property type="molecule type" value="Genomic_DNA"/>
</dbReference>
<feature type="compositionally biased region" description="Low complexity" evidence="1">
    <location>
        <begin position="497"/>
        <end position="526"/>
    </location>
</feature>
<dbReference type="Proteomes" id="UP001050691">
    <property type="component" value="Unassembled WGS sequence"/>
</dbReference>
<organism evidence="2 3">
    <name type="scientific">Clathrus columnatus</name>
    <dbReference type="NCBI Taxonomy" id="1419009"/>
    <lineage>
        <taxon>Eukaryota</taxon>
        <taxon>Fungi</taxon>
        <taxon>Dikarya</taxon>
        <taxon>Basidiomycota</taxon>
        <taxon>Agaricomycotina</taxon>
        <taxon>Agaricomycetes</taxon>
        <taxon>Phallomycetidae</taxon>
        <taxon>Phallales</taxon>
        <taxon>Clathraceae</taxon>
        <taxon>Clathrus</taxon>
    </lineage>
</organism>
<evidence type="ECO:0000313" key="3">
    <source>
        <dbReference type="Proteomes" id="UP001050691"/>
    </source>
</evidence>
<name>A0AAV5A8S9_9AGAM</name>
<keyword evidence="3" id="KW-1185">Reference proteome</keyword>
<gene>
    <name evidence="2" type="ORF">Clacol_004313</name>
</gene>
<feature type="compositionally biased region" description="Low complexity" evidence="1">
    <location>
        <begin position="591"/>
        <end position="610"/>
    </location>
</feature>
<sequence length="852" mass="92048">MHFLAEGRNDRIQRWIAEQVQSRTSQESDTQGSARDSNDSKPSFEGKKEDGVYWQMEDLEREMALTAYAFGRKNWPISASSIDTSILNLGDLKRLSELIVHEKKEKLVVVPDLQQPDIVEEPPSPTTPERVHDKRRDARIVSQPPEIPPTPQIFDLPSPIIHRAAPVPPPIETTPRTSDVPPIAFIFQETSSPVSSSIHFTPALQESLEAFPSTPRSFTSFIRPSIDGHVKFQELFLSPRLITPRTAGVVKTPNVVSQEPTVVAVSSPMTPYSMYSDSCLSTPSLSAFPPTPASTFPSKLLKLPFMSKRGETETKMPPVPEVPPSVPLDTDPTHANTNKSLPPSPIPSAEIVVSSEGSSNDVQTISISTLPAVAEYIVESPVEHAQDNTEALSDSASDILSGRLSSRFSLFSSKFSISSLDDLDQNETKGKWSSTIGKASSRSRSRAASVSTNHTGGSKKNVFKSKSSSASLHSRAGSRNETRSPAHITQGGKTHSRNTSSRTGSRSGSLAAQDLSSSLSSLGLLSTKNENPMESRMNTHHTHTRADSVPTPLPPPSVPVSVGNGFSPSVSESPSHRTTAGNGKGRNTLMSRISLGMGLRRSRSSGSSGSRSKHNHPRNKTHATTLSGSNVNVSEHVYFNTGDGTSNHTITTATVQPFLNDTRSAVIPSSSSSISSPASMMIHTSAPSYSQTTNPPVPSKPPRLTLTTQFGSAKSTTTATSTNMSMIRYPLTPKTPASSISSSFFTGGGGGESTSAEPLPTINWRECLILRGVNRDNKYDEPVIRWCEQLGEIDDILRIRGSGTIVVYFKEEGIMKKNRGVFDPREVNIAGVGIVTINWSRTMVPPEKKPSV</sequence>
<accession>A0AAV5A8S9</accession>
<proteinExistence type="predicted"/>
<dbReference type="AlphaFoldDB" id="A0AAV5A8S9"/>
<feature type="region of interest" description="Disordered" evidence="1">
    <location>
        <begin position="332"/>
        <end position="358"/>
    </location>
</feature>
<feature type="compositionally biased region" description="Polar residues" evidence="1">
    <location>
        <begin position="572"/>
        <end position="581"/>
    </location>
</feature>
<feature type="compositionally biased region" description="Low complexity" evidence="1">
    <location>
        <begin position="458"/>
        <end position="474"/>
    </location>
</feature>
<feature type="compositionally biased region" description="Polar residues" evidence="1">
    <location>
        <begin position="19"/>
        <end position="35"/>
    </location>
</feature>
<feature type="compositionally biased region" description="Basic and acidic residues" evidence="1">
    <location>
        <begin position="36"/>
        <end position="49"/>
    </location>
</feature>